<dbReference type="SUPFAM" id="SSF161098">
    <property type="entry name" value="MetI-like"/>
    <property type="match status" value="1"/>
</dbReference>
<keyword evidence="5 7" id="KW-1133">Transmembrane helix</keyword>
<name>A0ABZ2T4M9_9ENTE</name>
<dbReference type="EMBL" id="CP147248">
    <property type="protein sequence ID" value="WYJ86333.1"/>
    <property type="molecule type" value="Genomic_DNA"/>
</dbReference>
<feature type="transmembrane region" description="Helical" evidence="7">
    <location>
        <begin position="162"/>
        <end position="185"/>
    </location>
</feature>
<keyword evidence="4 7" id="KW-0812">Transmembrane</keyword>
<dbReference type="RefSeq" id="WP_086443972.1">
    <property type="nucleotide sequence ID" value="NZ_CP147248.1"/>
</dbReference>
<comment type="subcellular location">
    <subcellularLocation>
        <location evidence="1 7">Cell membrane</location>
        <topology evidence="1 7">Multi-pass membrane protein</topology>
    </subcellularLocation>
</comment>
<sequence length="299" mass="33513">MEKKINRRKYNQEEILWGAILIAPTLMGLIILNIKPAIETLILSFQESSGFGKTVWAGLKNYKKLIGDPEVTQAVINTLVYTLIAVPFIIVLSLVAAVLMNQKVKGISFYRTLYFLPVVATPAAVAMVWRWLYNSDYGIINYLFSLVGLKGASWLTNPHTSILAIAIVGIWSTVGYNMVLLLSGLQEIPKDYYESAEIDGAGAIKQFFSITLPLVSPTLFFVMVTTIINSLQVFDLIFMMIDKTNAALPKTQSLVYLFYKQSFIMNDKGYGSAIVMVLLVIIMLITVLQVKVQKKWVNY</sequence>
<organism evidence="9 10">
    <name type="scientific">Candidatus Enterococcus lemimoniae</name>
    <dbReference type="NCBI Taxonomy" id="1834167"/>
    <lineage>
        <taxon>Bacteria</taxon>
        <taxon>Bacillati</taxon>
        <taxon>Bacillota</taxon>
        <taxon>Bacilli</taxon>
        <taxon>Lactobacillales</taxon>
        <taxon>Enterococcaceae</taxon>
        <taxon>Enterococcus</taxon>
    </lineage>
</organism>
<evidence type="ECO:0000256" key="6">
    <source>
        <dbReference type="ARBA" id="ARBA00023136"/>
    </source>
</evidence>
<dbReference type="InterPro" id="IPR035906">
    <property type="entry name" value="MetI-like_sf"/>
</dbReference>
<reference evidence="9 10" key="2">
    <citation type="submission" date="2024-03" db="EMBL/GenBank/DDBJ databases">
        <title>The Genome Sequence of Enterococcus sp. DIV0727d.</title>
        <authorList>
            <consortium name="The Broad Institute Genomics Platform"/>
            <consortium name="The Broad Institute Microbial Omics Core"/>
            <consortium name="The Broad Institute Genomic Center for Infectious Diseases"/>
            <person name="Earl A."/>
            <person name="Manson A."/>
            <person name="Gilmore M."/>
            <person name="Schwartman J."/>
            <person name="Shea T."/>
            <person name="Abouelleil A."/>
            <person name="Cao P."/>
            <person name="Chapman S."/>
            <person name="Cusick C."/>
            <person name="Young S."/>
            <person name="Neafsey D."/>
            <person name="Nusbaum C."/>
            <person name="Birren B."/>
        </authorList>
    </citation>
    <scope>NUCLEOTIDE SEQUENCE [LARGE SCALE GENOMIC DNA]</scope>
    <source>
        <strain evidence="9 10">12C11_DIV0727</strain>
    </source>
</reference>
<feature type="transmembrane region" description="Helical" evidence="7">
    <location>
        <begin position="270"/>
        <end position="290"/>
    </location>
</feature>
<evidence type="ECO:0000313" key="9">
    <source>
        <dbReference type="EMBL" id="WYJ86333.1"/>
    </source>
</evidence>
<evidence type="ECO:0000313" key="10">
    <source>
        <dbReference type="Proteomes" id="UP000195080"/>
    </source>
</evidence>
<feature type="domain" description="ABC transmembrane type-1" evidence="8">
    <location>
        <begin position="75"/>
        <end position="289"/>
    </location>
</feature>
<reference evidence="10" key="1">
    <citation type="submission" date="2017-05" db="EMBL/GenBank/DDBJ databases">
        <title>The Genome Sequence of EEnterococcus faecalis 9F2_4866.</title>
        <authorList>
            <consortium name="The Broad Institute Genomics Platform"/>
            <consortium name="The Broad Institute Genomic Center for Infectious Diseases"/>
            <person name="Earl A."/>
            <person name="Manson A."/>
            <person name="Schwartman J."/>
            <person name="Gilmore M."/>
            <person name="Abouelleil A."/>
            <person name="Cao P."/>
            <person name="Chapman S."/>
            <person name="Cusick C."/>
            <person name="Shea T."/>
            <person name="Young S."/>
            <person name="Neafsey D."/>
            <person name="Nusbaum C."/>
            <person name="Birren B."/>
        </authorList>
    </citation>
    <scope>NUCLEOTIDE SEQUENCE [LARGE SCALE GENOMIC DNA]</scope>
    <source>
        <strain evidence="10">12C11_DIV0727</strain>
    </source>
</reference>
<feature type="transmembrane region" description="Helical" evidence="7">
    <location>
        <begin position="79"/>
        <end position="100"/>
    </location>
</feature>
<keyword evidence="10" id="KW-1185">Reference proteome</keyword>
<feature type="transmembrane region" description="Helical" evidence="7">
    <location>
        <begin position="112"/>
        <end position="133"/>
    </location>
</feature>
<dbReference type="Proteomes" id="UP000195080">
    <property type="component" value="Chromosome"/>
</dbReference>
<evidence type="ECO:0000256" key="3">
    <source>
        <dbReference type="ARBA" id="ARBA00022475"/>
    </source>
</evidence>
<evidence type="ECO:0000256" key="2">
    <source>
        <dbReference type="ARBA" id="ARBA00022448"/>
    </source>
</evidence>
<dbReference type="InterPro" id="IPR051393">
    <property type="entry name" value="ABC_transporter_permease"/>
</dbReference>
<keyword evidence="9" id="KW-0762">Sugar transport</keyword>
<proteinExistence type="inferred from homology"/>
<dbReference type="Pfam" id="PF00528">
    <property type="entry name" value="BPD_transp_1"/>
    <property type="match status" value="1"/>
</dbReference>
<dbReference type="Gene3D" id="1.10.3720.10">
    <property type="entry name" value="MetI-like"/>
    <property type="match status" value="1"/>
</dbReference>
<evidence type="ECO:0000256" key="4">
    <source>
        <dbReference type="ARBA" id="ARBA00022692"/>
    </source>
</evidence>
<evidence type="ECO:0000256" key="7">
    <source>
        <dbReference type="RuleBase" id="RU363032"/>
    </source>
</evidence>
<comment type="similarity">
    <text evidence="7">Belongs to the binding-protein-dependent transport system permease family.</text>
</comment>
<dbReference type="PANTHER" id="PTHR30193">
    <property type="entry name" value="ABC TRANSPORTER PERMEASE PROTEIN"/>
    <property type="match status" value="1"/>
</dbReference>
<dbReference type="PROSITE" id="PS50928">
    <property type="entry name" value="ABC_TM1"/>
    <property type="match status" value="1"/>
</dbReference>
<dbReference type="InterPro" id="IPR000515">
    <property type="entry name" value="MetI-like"/>
</dbReference>
<gene>
    <name evidence="9" type="ORF">A5866_001411</name>
</gene>
<keyword evidence="3" id="KW-1003">Cell membrane</keyword>
<keyword evidence="2 7" id="KW-0813">Transport</keyword>
<evidence type="ECO:0000259" key="8">
    <source>
        <dbReference type="PROSITE" id="PS50928"/>
    </source>
</evidence>
<evidence type="ECO:0000256" key="5">
    <source>
        <dbReference type="ARBA" id="ARBA00022989"/>
    </source>
</evidence>
<dbReference type="PANTHER" id="PTHR30193:SF37">
    <property type="entry name" value="INNER MEMBRANE ABC TRANSPORTER PERMEASE PROTEIN YCJO"/>
    <property type="match status" value="1"/>
</dbReference>
<keyword evidence="6 7" id="KW-0472">Membrane</keyword>
<evidence type="ECO:0000256" key="1">
    <source>
        <dbReference type="ARBA" id="ARBA00004651"/>
    </source>
</evidence>
<feature type="transmembrane region" description="Helical" evidence="7">
    <location>
        <begin position="15"/>
        <end position="34"/>
    </location>
</feature>
<dbReference type="CDD" id="cd06261">
    <property type="entry name" value="TM_PBP2"/>
    <property type="match status" value="1"/>
</dbReference>
<accession>A0ABZ2T4M9</accession>
<protein>
    <submittedName>
        <fullName evidence="9">Multiple sugar transport system permease</fullName>
    </submittedName>
</protein>